<evidence type="ECO:0000256" key="1">
    <source>
        <dbReference type="ARBA" id="ARBA00010541"/>
    </source>
</evidence>
<dbReference type="CDD" id="cd10839">
    <property type="entry name" value="cpPDZ1_DegP-like"/>
    <property type="match status" value="1"/>
</dbReference>
<organism evidence="11 12">
    <name type="scientific">[Actinobacillus] rossii</name>
    <dbReference type="NCBI Taxonomy" id="123820"/>
    <lineage>
        <taxon>Bacteria</taxon>
        <taxon>Pseudomonadati</taxon>
        <taxon>Pseudomonadota</taxon>
        <taxon>Gammaproteobacteria</taxon>
        <taxon>Pasteurellales</taxon>
        <taxon>Pasteurellaceae</taxon>
    </lineage>
</organism>
<comment type="similarity">
    <text evidence="1">Belongs to the peptidase S1C family.</text>
</comment>
<evidence type="ECO:0000313" key="12">
    <source>
        <dbReference type="Proteomes" id="UP000254649"/>
    </source>
</evidence>
<dbReference type="PRINTS" id="PR00834">
    <property type="entry name" value="PROTEASES2C"/>
</dbReference>
<sequence length="468" mass="49190">MKITKSKFALSAIALGLTVLSVPMASMADLPPLVAQASNLSVPSLAPMLERVLPSVVSISVEGKQETSGRNAFEDQIPEEFRRFFGDDLFGGRQSAPRQFKGMGSGVIINAEKGYVITNNHVIDSADKITVQLNDGREFKGKVIGKDEQSDVALVQIEEPKNLTAIKIADSDKLRVGDFTVAIGNPFGLGQTVTSGIVSALGRSTGSDSGKYENYIQTDAAVNRGNSGGPLINLNGELIGINTAILSPSGANAGIAFAIPSNMANNLVQQILEFGEVRRGMLGIMGGELNADLAKAFNVDAQQGAFVSEVLPNSAAAKADIKAGDVIIALNGQKISSFAELRAKIATSGVGKTLELTVLRDGKTQNVNVTLQSDNGKTAQSSSSKTDSLIPALEGAELTNDTKGVKISKVESNSPAAQRGLKVGDVIIGINRQKVEDINALRKALDDKPSAIALNILRGESNFYLLVQ</sequence>
<dbReference type="SMART" id="SM00228">
    <property type="entry name" value="PDZ"/>
    <property type="match status" value="2"/>
</dbReference>
<evidence type="ECO:0000256" key="2">
    <source>
        <dbReference type="ARBA" id="ARBA00022670"/>
    </source>
</evidence>
<dbReference type="PANTHER" id="PTHR22939">
    <property type="entry name" value="SERINE PROTEASE FAMILY S1C HTRA-RELATED"/>
    <property type="match status" value="1"/>
</dbReference>
<feature type="chain" id="PRO_5039699774" evidence="9">
    <location>
        <begin position="29"/>
        <end position="468"/>
    </location>
</feature>
<feature type="binding site" evidence="8">
    <location>
        <begin position="225"/>
        <end position="227"/>
    </location>
    <ligand>
        <name>substrate</name>
    </ligand>
</feature>
<protein>
    <submittedName>
        <fullName evidence="11">Protease Do</fullName>
        <ecNumber evidence="11">3.4.21.107</ecNumber>
    </submittedName>
</protein>
<feature type="binding site" evidence="8">
    <location>
        <begin position="282"/>
        <end position="286"/>
    </location>
    <ligand>
        <name>substrate</name>
    </ligand>
</feature>
<feature type="active site" description="Charge relay system" evidence="7">
    <location>
        <position position="121"/>
    </location>
</feature>
<evidence type="ECO:0000256" key="6">
    <source>
        <dbReference type="ARBA" id="ARBA00022825"/>
    </source>
</evidence>
<gene>
    <name evidence="11" type="primary">degP</name>
    <name evidence="11" type="ORF">NCTC10801_01541</name>
</gene>
<feature type="domain" description="PDZ" evidence="10">
    <location>
        <begin position="271"/>
        <end position="362"/>
    </location>
</feature>
<evidence type="ECO:0000259" key="10">
    <source>
        <dbReference type="PROSITE" id="PS50106"/>
    </source>
</evidence>
<dbReference type="InterPro" id="IPR009003">
    <property type="entry name" value="Peptidase_S1_PA"/>
</dbReference>
<evidence type="ECO:0000256" key="4">
    <source>
        <dbReference type="ARBA" id="ARBA00022737"/>
    </source>
</evidence>
<dbReference type="Gene3D" id="2.40.10.120">
    <property type="match status" value="1"/>
</dbReference>
<dbReference type="EC" id="3.4.21.107" evidence="11"/>
<dbReference type="NCBIfam" id="TIGR02037">
    <property type="entry name" value="degP_htrA_DO"/>
    <property type="match status" value="1"/>
</dbReference>
<reference evidence="11 12" key="1">
    <citation type="submission" date="2018-06" db="EMBL/GenBank/DDBJ databases">
        <authorList>
            <consortium name="Pathogen Informatics"/>
            <person name="Doyle S."/>
        </authorList>
    </citation>
    <scope>NUCLEOTIDE SEQUENCE [LARGE SCALE GENOMIC DNA]</scope>
    <source>
        <strain evidence="11 12">NCTC10801</strain>
    </source>
</reference>
<feature type="signal peptide" evidence="9">
    <location>
        <begin position="1"/>
        <end position="28"/>
    </location>
</feature>
<dbReference type="GO" id="GO:0004252">
    <property type="term" value="F:serine-type endopeptidase activity"/>
    <property type="evidence" value="ECO:0007669"/>
    <property type="project" value="InterPro"/>
</dbReference>
<keyword evidence="3 9" id="KW-0732">Signal</keyword>
<dbReference type="InterPro" id="IPR036034">
    <property type="entry name" value="PDZ_sf"/>
</dbReference>
<dbReference type="FunFam" id="2.30.42.10:FF:000037">
    <property type="entry name" value="Periplasmic serine endoprotease DegP-like"/>
    <property type="match status" value="1"/>
</dbReference>
<dbReference type="GO" id="GO:0006508">
    <property type="term" value="P:proteolysis"/>
    <property type="evidence" value="ECO:0007669"/>
    <property type="project" value="UniProtKB-KW"/>
</dbReference>
<keyword evidence="12" id="KW-1185">Reference proteome</keyword>
<dbReference type="InterPro" id="IPR001478">
    <property type="entry name" value="PDZ"/>
</dbReference>
<evidence type="ECO:0000256" key="7">
    <source>
        <dbReference type="PIRSR" id="PIRSR611782-1"/>
    </source>
</evidence>
<dbReference type="Proteomes" id="UP000254649">
    <property type="component" value="Unassembled WGS sequence"/>
</dbReference>
<name>A0A380TVF0_9PAST</name>
<dbReference type="PROSITE" id="PS50106">
    <property type="entry name" value="PDZ"/>
    <property type="match status" value="2"/>
</dbReference>
<dbReference type="Gene3D" id="2.30.42.10">
    <property type="match status" value="2"/>
</dbReference>
<dbReference type="SUPFAM" id="SSF50156">
    <property type="entry name" value="PDZ domain-like"/>
    <property type="match status" value="2"/>
</dbReference>
<dbReference type="PANTHER" id="PTHR22939:SF129">
    <property type="entry name" value="SERINE PROTEASE HTRA2, MITOCHONDRIAL"/>
    <property type="match status" value="1"/>
</dbReference>
<keyword evidence="4" id="KW-0677">Repeat</keyword>
<dbReference type="Pfam" id="PF13365">
    <property type="entry name" value="Trypsin_2"/>
    <property type="match status" value="1"/>
</dbReference>
<evidence type="ECO:0000256" key="9">
    <source>
        <dbReference type="SAM" id="SignalP"/>
    </source>
</evidence>
<keyword evidence="2 11" id="KW-0645">Protease</keyword>
<keyword evidence="6" id="KW-0720">Serine protease</keyword>
<dbReference type="InterPro" id="IPR001940">
    <property type="entry name" value="Peptidase_S1C"/>
</dbReference>
<feature type="active site" description="Charge relay system" evidence="7">
    <location>
        <position position="227"/>
    </location>
</feature>
<accession>A0A380TVF0</accession>
<evidence type="ECO:0000313" key="11">
    <source>
        <dbReference type="EMBL" id="SUT91815.1"/>
    </source>
</evidence>
<evidence type="ECO:0000256" key="3">
    <source>
        <dbReference type="ARBA" id="ARBA00022729"/>
    </source>
</evidence>
<feature type="binding site" evidence="8">
    <location>
        <position position="62"/>
    </location>
    <ligand>
        <name>substrate</name>
    </ligand>
</feature>
<keyword evidence="5 11" id="KW-0378">Hydrolase</keyword>
<evidence type="ECO:0000256" key="5">
    <source>
        <dbReference type="ARBA" id="ARBA00022801"/>
    </source>
</evidence>
<dbReference type="InterPro" id="IPR011782">
    <property type="entry name" value="Pept_S1C_Do"/>
</dbReference>
<proteinExistence type="inferred from homology"/>
<dbReference type="FunFam" id="2.40.10.120:FF:000001">
    <property type="entry name" value="Periplasmic serine endoprotease DegP-like"/>
    <property type="match status" value="1"/>
</dbReference>
<dbReference type="AlphaFoldDB" id="A0A380TVF0"/>
<dbReference type="Pfam" id="PF00595">
    <property type="entry name" value="PDZ"/>
    <property type="match status" value="2"/>
</dbReference>
<dbReference type="SUPFAM" id="SSF50494">
    <property type="entry name" value="Trypsin-like serine proteases"/>
    <property type="match status" value="1"/>
</dbReference>
<feature type="domain" description="PDZ" evidence="10">
    <location>
        <begin position="368"/>
        <end position="460"/>
    </location>
</feature>
<feature type="binding site" evidence="8">
    <location>
        <position position="151"/>
    </location>
    <ligand>
        <name>substrate</name>
    </ligand>
</feature>
<dbReference type="EMBL" id="UFRQ01000003">
    <property type="protein sequence ID" value="SUT91815.1"/>
    <property type="molecule type" value="Genomic_DNA"/>
</dbReference>
<evidence type="ECO:0000256" key="8">
    <source>
        <dbReference type="PIRSR" id="PIRSR611782-2"/>
    </source>
</evidence>
<feature type="binding site" evidence="8">
    <location>
        <position position="121"/>
    </location>
    <ligand>
        <name>substrate</name>
    </ligand>
</feature>
<dbReference type="CDD" id="cd23084">
    <property type="entry name" value="cpPDZ2_DegP-like"/>
    <property type="match status" value="1"/>
</dbReference>
<feature type="active site" description="Charge relay system" evidence="7">
    <location>
        <position position="151"/>
    </location>
</feature>